<evidence type="ECO:0000313" key="2">
    <source>
        <dbReference type="EMBL" id="HGG91539.1"/>
    </source>
</evidence>
<dbReference type="Gene3D" id="3.30.70.100">
    <property type="match status" value="1"/>
</dbReference>
<dbReference type="InterPro" id="IPR013097">
    <property type="entry name" value="Dabb"/>
</dbReference>
<gene>
    <name evidence="2" type="ORF">ENR59_01120</name>
</gene>
<organism evidence="2">
    <name type="scientific">Fundidesulfovibrio putealis</name>
    <dbReference type="NCBI Taxonomy" id="270496"/>
    <lineage>
        <taxon>Bacteria</taxon>
        <taxon>Pseudomonadati</taxon>
        <taxon>Thermodesulfobacteriota</taxon>
        <taxon>Desulfovibrionia</taxon>
        <taxon>Desulfovibrionales</taxon>
        <taxon>Desulfovibrionaceae</taxon>
        <taxon>Fundidesulfovibrio</taxon>
    </lineage>
</organism>
<dbReference type="AlphaFoldDB" id="A0A7C3W974"/>
<feature type="domain" description="Stress-response A/B barrel" evidence="1">
    <location>
        <begin position="2"/>
        <end position="99"/>
    </location>
</feature>
<dbReference type="InterPro" id="IPR011008">
    <property type="entry name" value="Dimeric_a/b-barrel"/>
</dbReference>
<dbReference type="SMART" id="SM00886">
    <property type="entry name" value="Dabb"/>
    <property type="match status" value="1"/>
</dbReference>
<accession>A0A7C3W974</accession>
<dbReference type="PROSITE" id="PS51502">
    <property type="entry name" value="S_R_A_B_BARREL"/>
    <property type="match status" value="1"/>
</dbReference>
<evidence type="ECO:0000259" key="1">
    <source>
        <dbReference type="PROSITE" id="PS51502"/>
    </source>
</evidence>
<dbReference type="SUPFAM" id="SSF54909">
    <property type="entry name" value="Dimeric alpha+beta barrel"/>
    <property type="match status" value="1"/>
</dbReference>
<protein>
    <submittedName>
        <fullName evidence="2">Dabb family protein</fullName>
    </submittedName>
</protein>
<proteinExistence type="predicted"/>
<dbReference type="PANTHER" id="PTHR37832:SF1">
    <property type="entry name" value="STRESS-RESPONSE A_B BARREL DOMAIN-CONTAINING PROTEIN"/>
    <property type="match status" value="1"/>
</dbReference>
<dbReference type="EMBL" id="DSRP01000079">
    <property type="protein sequence ID" value="HGG91539.1"/>
    <property type="molecule type" value="Genomic_DNA"/>
</dbReference>
<name>A0A7C3W974_9BACT</name>
<dbReference type="Pfam" id="PF07876">
    <property type="entry name" value="Dabb"/>
    <property type="match status" value="1"/>
</dbReference>
<reference evidence="2" key="1">
    <citation type="journal article" date="2020" name="mSystems">
        <title>Genome- and Community-Level Interaction Insights into Carbon Utilization and Element Cycling Functions of Hydrothermarchaeota in Hydrothermal Sediment.</title>
        <authorList>
            <person name="Zhou Z."/>
            <person name="Liu Y."/>
            <person name="Xu W."/>
            <person name="Pan J."/>
            <person name="Luo Z.H."/>
            <person name="Li M."/>
        </authorList>
    </citation>
    <scope>NUCLEOTIDE SEQUENCE [LARGE SCALE GENOMIC DNA]</scope>
    <source>
        <strain evidence="2">SpSt-413</strain>
    </source>
</reference>
<comment type="caution">
    <text evidence="2">The sequence shown here is derived from an EMBL/GenBank/DDBJ whole genome shotgun (WGS) entry which is preliminary data.</text>
</comment>
<dbReference type="PANTHER" id="PTHR37832">
    <property type="entry name" value="BLL2683 PROTEIN"/>
    <property type="match status" value="1"/>
</dbReference>
<sequence length="101" mass="11110">MIKHIVMWTLKDQAEGKTKAENLETMKALLEELPAKVPGVIDLEVATSGIFESVPATDIVLYTTFASKEALAAYAVHPEHLKVVAFVKSVVAERRVIDYAL</sequence>